<sequence length="131" mass="14607">MPLRRNDSATTTKSHCFTQGFTMNADAIQRMHLRGEKAAQDFYFHVNAEAASWPQLTVLEVASVLATERDPLKRKEQLERLACSTFPAAPIQAPPPPQPAIAAPVKDRLGQRDDALHRVKGGRVERPHTRT</sequence>
<proteinExistence type="predicted"/>
<dbReference type="AlphaFoldDB" id="A0AAE1LNQ3"/>
<keyword evidence="2" id="KW-1185">Reference proteome</keyword>
<organism evidence="1 2">
    <name type="scientific">Frankliniella fusca</name>
    <dbReference type="NCBI Taxonomy" id="407009"/>
    <lineage>
        <taxon>Eukaryota</taxon>
        <taxon>Metazoa</taxon>
        <taxon>Ecdysozoa</taxon>
        <taxon>Arthropoda</taxon>
        <taxon>Hexapoda</taxon>
        <taxon>Insecta</taxon>
        <taxon>Pterygota</taxon>
        <taxon>Neoptera</taxon>
        <taxon>Paraneoptera</taxon>
        <taxon>Thysanoptera</taxon>
        <taxon>Terebrantia</taxon>
        <taxon>Thripoidea</taxon>
        <taxon>Thripidae</taxon>
        <taxon>Frankliniella</taxon>
    </lineage>
</organism>
<dbReference type="Proteomes" id="UP001219518">
    <property type="component" value="Unassembled WGS sequence"/>
</dbReference>
<evidence type="ECO:0000313" key="2">
    <source>
        <dbReference type="Proteomes" id="UP001219518"/>
    </source>
</evidence>
<reference evidence="1" key="1">
    <citation type="submission" date="2021-07" db="EMBL/GenBank/DDBJ databases">
        <authorList>
            <person name="Catto M.A."/>
            <person name="Jacobson A."/>
            <person name="Kennedy G."/>
            <person name="Labadie P."/>
            <person name="Hunt B.G."/>
            <person name="Srinivasan R."/>
        </authorList>
    </citation>
    <scope>NUCLEOTIDE SEQUENCE</scope>
    <source>
        <strain evidence="1">PL_HMW_Pooled</strain>
        <tissue evidence="1">Head</tissue>
    </source>
</reference>
<reference evidence="1" key="2">
    <citation type="journal article" date="2023" name="BMC Genomics">
        <title>Pest status, molecular evolution, and epigenetic factors derived from the genome assembly of Frankliniella fusca, a thysanopteran phytovirus vector.</title>
        <authorList>
            <person name="Catto M.A."/>
            <person name="Labadie P.E."/>
            <person name="Jacobson A.L."/>
            <person name="Kennedy G.G."/>
            <person name="Srinivasan R."/>
            <person name="Hunt B.G."/>
        </authorList>
    </citation>
    <scope>NUCLEOTIDE SEQUENCE</scope>
    <source>
        <strain evidence="1">PL_HMW_Pooled</strain>
    </source>
</reference>
<protein>
    <submittedName>
        <fullName evidence="1">Microtubule-associated protein tau</fullName>
    </submittedName>
</protein>
<gene>
    <name evidence="1" type="ORF">KUF71_002781</name>
</gene>
<comment type="caution">
    <text evidence="1">The sequence shown here is derived from an EMBL/GenBank/DDBJ whole genome shotgun (WGS) entry which is preliminary data.</text>
</comment>
<name>A0AAE1LNQ3_9NEOP</name>
<evidence type="ECO:0000313" key="1">
    <source>
        <dbReference type="EMBL" id="KAK3927036.1"/>
    </source>
</evidence>
<dbReference type="EMBL" id="JAHWGI010001277">
    <property type="protein sequence ID" value="KAK3927036.1"/>
    <property type="molecule type" value="Genomic_DNA"/>
</dbReference>
<accession>A0AAE1LNQ3</accession>